<dbReference type="AlphaFoldDB" id="A0A0M6XS42"/>
<protein>
    <submittedName>
        <fullName evidence="7">RDD family protein</fullName>
    </submittedName>
</protein>
<feature type="transmembrane region" description="Helical" evidence="5">
    <location>
        <begin position="33"/>
        <end position="52"/>
    </location>
</feature>
<evidence type="ECO:0000256" key="3">
    <source>
        <dbReference type="ARBA" id="ARBA00022989"/>
    </source>
</evidence>
<keyword evidence="8" id="KW-1185">Reference proteome</keyword>
<proteinExistence type="predicted"/>
<dbReference type="EMBL" id="CXPG01000017">
    <property type="protein sequence ID" value="CTQ32985.1"/>
    <property type="molecule type" value="Genomic_DNA"/>
</dbReference>
<evidence type="ECO:0000256" key="4">
    <source>
        <dbReference type="ARBA" id="ARBA00023136"/>
    </source>
</evidence>
<evidence type="ECO:0000256" key="2">
    <source>
        <dbReference type="ARBA" id="ARBA00022692"/>
    </source>
</evidence>
<comment type="subcellular location">
    <subcellularLocation>
        <location evidence="1">Membrane</location>
        <topology evidence="1">Multi-pass membrane protein</topology>
    </subcellularLocation>
</comment>
<dbReference type="InterPro" id="IPR010432">
    <property type="entry name" value="RDD"/>
</dbReference>
<name>A0A0M6XS42_9RHOB</name>
<dbReference type="Proteomes" id="UP000048908">
    <property type="component" value="Unassembled WGS sequence"/>
</dbReference>
<sequence length="154" mass="17149">MTHWTDLTARPTTRLPDPDAQPEFYRGVVAKRFLAWIVDVTVITLLTILAGIATLTVGFFLWPIFFMVIGLLYRFATLSGNSATWGMRLMGIELRGHDGERFDGMQATLHILGYYASMMFVLPILASVVAMLMTPRRQGLTDLLLGSAAINRPS</sequence>
<accession>A0A0M6XS42</accession>
<gene>
    <name evidence="7" type="ORF">JAN5088_01760</name>
</gene>
<reference evidence="7 8" key="1">
    <citation type="submission" date="2015-07" db="EMBL/GenBank/DDBJ databases">
        <authorList>
            <person name="Noorani M."/>
        </authorList>
    </citation>
    <scope>NUCLEOTIDE SEQUENCE [LARGE SCALE GENOMIC DNA]</scope>
    <source>
        <strain evidence="7 8">CECT 5088</strain>
    </source>
</reference>
<keyword evidence="3 5" id="KW-1133">Transmembrane helix</keyword>
<dbReference type="RefSeq" id="WP_055682441.1">
    <property type="nucleotide sequence ID" value="NZ_CXPG01000017.1"/>
</dbReference>
<evidence type="ECO:0000256" key="1">
    <source>
        <dbReference type="ARBA" id="ARBA00004141"/>
    </source>
</evidence>
<keyword evidence="2 5" id="KW-0812">Transmembrane</keyword>
<dbReference type="GO" id="GO:0016020">
    <property type="term" value="C:membrane"/>
    <property type="evidence" value="ECO:0007669"/>
    <property type="project" value="UniProtKB-SubCell"/>
</dbReference>
<dbReference type="Pfam" id="PF06271">
    <property type="entry name" value="RDD"/>
    <property type="match status" value="1"/>
</dbReference>
<organism evidence="7 8">
    <name type="scientific">Jannaschia rubra</name>
    <dbReference type="NCBI Taxonomy" id="282197"/>
    <lineage>
        <taxon>Bacteria</taxon>
        <taxon>Pseudomonadati</taxon>
        <taxon>Pseudomonadota</taxon>
        <taxon>Alphaproteobacteria</taxon>
        <taxon>Rhodobacterales</taxon>
        <taxon>Roseobacteraceae</taxon>
        <taxon>Jannaschia</taxon>
    </lineage>
</organism>
<feature type="domain" description="RDD" evidence="6">
    <location>
        <begin position="29"/>
        <end position="145"/>
    </location>
</feature>
<feature type="transmembrane region" description="Helical" evidence="5">
    <location>
        <begin position="112"/>
        <end position="133"/>
    </location>
</feature>
<evidence type="ECO:0000313" key="7">
    <source>
        <dbReference type="EMBL" id="CTQ32985.1"/>
    </source>
</evidence>
<feature type="transmembrane region" description="Helical" evidence="5">
    <location>
        <begin position="59"/>
        <end position="76"/>
    </location>
</feature>
<dbReference type="OrthoDB" id="7270324at2"/>
<evidence type="ECO:0000256" key="5">
    <source>
        <dbReference type="SAM" id="Phobius"/>
    </source>
</evidence>
<keyword evidence="4 5" id="KW-0472">Membrane</keyword>
<evidence type="ECO:0000313" key="8">
    <source>
        <dbReference type="Proteomes" id="UP000048908"/>
    </source>
</evidence>
<dbReference type="STRING" id="282197.SAMN04488517_10769"/>
<evidence type="ECO:0000259" key="6">
    <source>
        <dbReference type="Pfam" id="PF06271"/>
    </source>
</evidence>